<comment type="caution">
    <text evidence="1">The sequence shown here is derived from an EMBL/GenBank/DDBJ whole genome shotgun (WGS) entry which is preliminary data.</text>
</comment>
<name>A0A8J3I318_9CHLR</name>
<accession>A0A8J3I318</accession>
<protein>
    <submittedName>
        <fullName evidence="1">Uncharacterized protein</fullName>
    </submittedName>
</protein>
<evidence type="ECO:0000313" key="2">
    <source>
        <dbReference type="Proteomes" id="UP000612362"/>
    </source>
</evidence>
<organism evidence="1 2">
    <name type="scientific">Ktedonospora formicarum</name>
    <dbReference type="NCBI Taxonomy" id="2778364"/>
    <lineage>
        <taxon>Bacteria</taxon>
        <taxon>Bacillati</taxon>
        <taxon>Chloroflexota</taxon>
        <taxon>Ktedonobacteria</taxon>
        <taxon>Ktedonobacterales</taxon>
        <taxon>Ktedonobacteraceae</taxon>
        <taxon>Ktedonospora</taxon>
    </lineage>
</organism>
<gene>
    <name evidence="1" type="ORF">KSX_73650</name>
</gene>
<keyword evidence="2" id="KW-1185">Reference proteome</keyword>
<dbReference type="EMBL" id="BNJF01000004">
    <property type="protein sequence ID" value="GHO49202.1"/>
    <property type="molecule type" value="Genomic_DNA"/>
</dbReference>
<evidence type="ECO:0000313" key="1">
    <source>
        <dbReference type="EMBL" id="GHO49202.1"/>
    </source>
</evidence>
<dbReference type="AlphaFoldDB" id="A0A8J3I318"/>
<proteinExistence type="predicted"/>
<dbReference type="Proteomes" id="UP000612362">
    <property type="component" value="Unassembled WGS sequence"/>
</dbReference>
<sequence length="86" mass="9941">MKLLVEELTDKIDAANQRNDATGWASILLYGETLANKQGFILLRWERAKASEIFRNIIKRFLDDHDIVDHLCLPMTIFDLGSEHIE</sequence>
<reference evidence="1" key="1">
    <citation type="submission" date="2020-10" db="EMBL/GenBank/DDBJ databases">
        <title>Taxonomic study of unclassified bacteria belonging to the class Ktedonobacteria.</title>
        <authorList>
            <person name="Yabe S."/>
            <person name="Wang C.M."/>
            <person name="Zheng Y."/>
            <person name="Sakai Y."/>
            <person name="Cavaletti L."/>
            <person name="Monciardini P."/>
            <person name="Donadio S."/>
        </authorList>
    </citation>
    <scope>NUCLEOTIDE SEQUENCE</scope>
    <source>
        <strain evidence="1">SOSP1-1</strain>
    </source>
</reference>